<dbReference type="OrthoDB" id="5429634at2759"/>
<reference evidence="7" key="1">
    <citation type="submission" date="2020-04" db="EMBL/GenBank/DDBJ databases">
        <title>Genome Assembly and Annotation of Botryosphaeria dothidea sdau 11-99, a Latent Pathogen of Apple Fruit Ring Rot in China.</title>
        <authorList>
            <person name="Yu C."/>
            <person name="Diao Y."/>
            <person name="Lu Q."/>
            <person name="Zhao J."/>
            <person name="Cui S."/>
            <person name="Peng C."/>
            <person name="He B."/>
            <person name="Liu H."/>
        </authorList>
    </citation>
    <scope>NUCLEOTIDE SEQUENCE [LARGE SCALE GENOMIC DNA]</scope>
    <source>
        <strain evidence="7">Sdau11-99</strain>
    </source>
</reference>
<feature type="transmembrane region" description="Helical" evidence="5">
    <location>
        <begin position="895"/>
        <end position="919"/>
    </location>
</feature>
<feature type="binding site" evidence="4">
    <location>
        <position position="208"/>
    </location>
    <ligand>
        <name>Fe cation</name>
        <dbReference type="ChEBI" id="CHEBI:24875"/>
        <note>catalytic</note>
    </ligand>
</feature>
<dbReference type="PANTHER" id="PTHR35395">
    <property type="entry name" value="DUF6536 DOMAIN-CONTAINING PROTEIN"/>
    <property type="match status" value="1"/>
</dbReference>
<feature type="transmembrane region" description="Helical" evidence="5">
    <location>
        <begin position="989"/>
        <end position="1013"/>
    </location>
</feature>
<evidence type="ECO:0000259" key="6">
    <source>
        <dbReference type="Pfam" id="PF20163"/>
    </source>
</evidence>
<dbReference type="GO" id="GO:0046872">
    <property type="term" value="F:metal ion binding"/>
    <property type="evidence" value="ECO:0007669"/>
    <property type="project" value="UniProtKB-KW"/>
</dbReference>
<organism evidence="7 8">
    <name type="scientific">Botryosphaeria dothidea</name>
    <dbReference type="NCBI Taxonomy" id="55169"/>
    <lineage>
        <taxon>Eukaryota</taxon>
        <taxon>Fungi</taxon>
        <taxon>Dikarya</taxon>
        <taxon>Ascomycota</taxon>
        <taxon>Pezizomycotina</taxon>
        <taxon>Dothideomycetes</taxon>
        <taxon>Dothideomycetes incertae sedis</taxon>
        <taxon>Botryosphaeriales</taxon>
        <taxon>Botryosphaeriaceae</taxon>
        <taxon>Botryosphaeria</taxon>
    </lineage>
</organism>
<keyword evidence="5" id="KW-0812">Transmembrane</keyword>
<dbReference type="Pfam" id="PF03055">
    <property type="entry name" value="RPE65"/>
    <property type="match status" value="1"/>
</dbReference>
<comment type="cofactor">
    <cofactor evidence="4">
        <name>Fe(2+)</name>
        <dbReference type="ChEBI" id="CHEBI:29033"/>
    </cofactor>
    <text evidence="4">Binds 1 Fe(2+) ion per subunit.</text>
</comment>
<dbReference type="GO" id="GO:0016702">
    <property type="term" value="F:oxidoreductase activity, acting on single donors with incorporation of molecular oxygen, incorporation of two atoms of oxygen"/>
    <property type="evidence" value="ECO:0007669"/>
    <property type="project" value="InterPro"/>
</dbReference>
<dbReference type="AlphaFoldDB" id="A0A8H4N1V5"/>
<feature type="binding site" evidence="4">
    <location>
        <position position="273"/>
    </location>
    <ligand>
        <name>Fe cation</name>
        <dbReference type="ChEBI" id="CHEBI:24875"/>
        <note>catalytic</note>
    </ligand>
</feature>
<feature type="domain" description="DUF6536" evidence="6">
    <location>
        <begin position="530"/>
        <end position="661"/>
    </location>
</feature>
<evidence type="ECO:0000313" key="8">
    <source>
        <dbReference type="Proteomes" id="UP000572817"/>
    </source>
</evidence>
<dbReference type="EMBL" id="WWBZ02000040">
    <property type="protein sequence ID" value="KAF4305875.1"/>
    <property type="molecule type" value="Genomic_DNA"/>
</dbReference>
<keyword evidence="8" id="KW-1185">Reference proteome</keyword>
<dbReference type="Proteomes" id="UP000572817">
    <property type="component" value="Unassembled WGS sequence"/>
</dbReference>
<comment type="similarity">
    <text evidence="1">Belongs to the carotenoid oxygenase family.</text>
</comment>
<keyword evidence="5" id="KW-1133">Transmembrane helix</keyword>
<comment type="caution">
    <text evidence="7">The sequence shown here is derived from an EMBL/GenBank/DDBJ whole genome shotgun (WGS) entry which is preliminary data.</text>
</comment>
<evidence type="ECO:0000256" key="3">
    <source>
        <dbReference type="ARBA" id="ARBA00023004"/>
    </source>
</evidence>
<dbReference type="InterPro" id="IPR011047">
    <property type="entry name" value="Quinoprotein_ADH-like_sf"/>
</dbReference>
<gene>
    <name evidence="7" type="ORF">GTA08_BOTSDO06373</name>
</gene>
<feature type="transmembrane region" description="Helical" evidence="5">
    <location>
        <begin position="1170"/>
        <end position="1191"/>
    </location>
</feature>
<dbReference type="SUPFAM" id="SSF50998">
    <property type="entry name" value="Quinoprotein alcohol dehydrogenase-like"/>
    <property type="match status" value="1"/>
</dbReference>
<evidence type="ECO:0000256" key="1">
    <source>
        <dbReference type="ARBA" id="ARBA00006787"/>
    </source>
</evidence>
<name>A0A8H4N1V5_9PEZI</name>
<evidence type="ECO:0000256" key="5">
    <source>
        <dbReference type="SAM" id="Phobius"/>
    </source>
</evidence>
<protein>
    <recommendedName>
        <fullName evidence="6">DUF6536 domain-containing protein</fullName>
    </recommendedName>
</protein>
<sequence>MVKPFTSNYKDFSRGEIPPELDGTFYRVSQDPFYDPDYFQEGSKATPFDGDGNVSAFRIKDGRVSWKQRYVQTERLMAEKKAGRSLFGLLSAPFTNHPCVQALMQSPANTDVIIHHGKLLAMHEIGAPYEMDPNTLETIGHEPFPGEIPARRPFTAHPKVDPDTGSLVAFGYNLEGAMDKKFVVFEIDKNGKKVWERSGVAPTNGPFHDMAITPNYVVLVQMPFVLDHSDVYSPGRPDMFYDRHCPAWLMVAPRHDTDKPIRAFKWRNCMNIHTGCSWEEDGGIYFDCTRAHENAFVFIPFTDGSPPEQPKLAVDYVKWKIDPNAESDEVEDPEILIDIPCEFPRTDERFFGKKAHISFLAAFKQSDSAAVLHQGLNVLVRFNQKTRKMDVLDPGNCLVQEPAFVSRSDDATEGDGYIIVMVDNLDENRNDLLILDTREFDRIKARIQLPLPASQLGGIFRWVGQPLLPSRIAKSFEINKRRRNVPGKTDEHPTKIRFGIRYAEGQYIPDKAVEITTSPASRRMAFWSYIIAAAIARRENGHASAISVIRKGTCDDIEHIGLAIHLVINVVSTLLLGASNYCMQCLSAPTREDVDRAHQKGTWLDIGVPSLRNLRFIKQGNLVYWMLLGLSSIPLHLLYNSTFFVSLNNNGYDIYYASSEFPSGAPFELDVFPDPPSDVIDSYDIDGKARANFTFHLPDGTNKTWEMTLDYQTKPAAIQSDAGNLGVSNNGSYFERLNNSDCIRAYAQAILPSRRNLVLVVSNSPRDNPEIRTVPYNIEVNSSMETFYQSCANSSGDPIRTPTMGLVSCSENSSLYAIDSYSNSLAPVVSGYRYVWFSWICSQDDSYPEYNIPGAICSDGAWQSVRDDSSRWSVNGYDVEYCISEVVEDQCRLNVAINLLIVVIVFNAVKVVVITLVIWKIRDRPIVTVGDAAESFIRQPDITTKGMCLLTRADASKQSSKNVQFAYGPVEPKPYKMEKKRRGSAASKARWATAMILTSIALITILGLLGYAIRILKTQYDRGDAKSLVALGLGKASPFTLIRGWALPQTGDGAIVATVLIANLPQLLLSLLYVLLNGLVTSLSLAAEWSRHAHARRALRVSHPRGAQRSTYFLQLPYRLGVPLLACAAGLHWLVSQSIFVAKVDGVDPTGVPQDVGWGSGAVTCGYSPLGIVVTVVAALVLVGFVGVLGARRLRPGMPMAGSCSVAIAAACHVPKGTSALLPVMWGVIPEVEEERDDGVKVGHCAFSNERVDIPIEGRLYS</sequence>
<dbReference type="PANTHER" id="PTHR35395:SF1">
    <property type="entry name" value="DUF6536 DOMAIN-CONTAINING PROTEIN"/>
    <property type="match status" value="1"/>
</dbReference>
<proteinExistence type="inferred from homology"/>
<feature type="binding site" evidence="4">
    <location>
        <position position="157"/>
    </location>
    <ligand>
        <name>Fe cation</name>
        <dbReference type="ChEBI" id="CHEBI:24875"/>
        <note>catalytic</note>
    </ligand>
</feature>
<accession>A0A8H4N1V5</accession>
<evidence type="ECO:0000256" key="2">
    <source>
        <dbReference type="ARBA" id="ARBA00022723"/>
    </source>
</evidence>
<evidence type="ECO:0000256" key="4">
    <source>
        <dbReference type="PIRSR" id="PIRSR604294-1"/>
    </source>
</evidence>
<feature type="transmembrane region" description="Helical" evidence="5">
    <location>
        <begin position="1116"/>
        <end position="1135"/>
    </location>
</feature>
<evidence type="ECO:0000313" key="7">
    <source>
        <dbReference type="EMBL" id="KAF4305875.1"/>
    </source>
</evidence>
<keyword evidence="5" id="KW-0472">Membrane</keyword>
<keyword evidence="3 4" id="KW-0408">Iron</keyword>
<dbReference type="InterPro" id="IPR004294">
    <property type="entry name" value="Carotenoid_Oase"/>
</dbReference>
<dbReference type="Pfam" id="PF20163">
    <property type="entry name" value="DUF6536"/>
    <property type="match status" value="1"/>
</dbReference>
<keyword evidence="2 4" id="KW-0479">Metal-binding</keyword>
<dbReference type="InterPro" id="IPR046623">
    <property type="entry name" value="DUF6536"/>
</dbReference>